<accession>A0AAQ4FEB9</accession>
<evidence type="ECO:0000313" key="1">
    <source>
        <dbReference type="EMBL" id="KAK8785540.1"/>
    </source>
</evidence>
<dbReference type="EMBL" id="JARKHS020003459">
    <property type="protein sequence ID" value="KAK8785540.1"/>
    <property type="molecule type" value="Genomic_DNA"/>
</dbReference>
<organism evidence="1 2">
    <name type="scientific">Amblyomma americanum</name>
    <name type="common">Lone star tick</name>
    <dbReference type="NCBI Taxonomy" id="6943"/>
    <lineage>
        <taxon>Eukaryota</taxon>
        <taxon>Metazoa</taxon>
        <taxon>Ecdysozoa</taxon>
        <taxon>Arthropoda</taxon>
        <taxon>Chelicerata</taxon>
        <taxon>Arachnida</taxon>
        <taxon>Acari</taxon>
        <taxon>Parasitiformes</taxon>
        <taxon>Ixodida</taxon>
        <taxon>Ixodoidea</taxon>
        <taxon>Ixodidae</taxon>
        <taxon>Amblyomminae</taxon>
        <taxon>Amblyomma</taxon>
    </lineage>
</organism>
<reference evidence="1 2" key="1">
    <citation type="journal article" date="2023" name="Arcadia Sci">
        <title>De novo assembly of a long-read Amblyomma americanum tick genome.</title>
        <authorList>
            <person name="Chou S."/>
            <person name="Poskanzer K.E."/>
            <person name="Rollins M."/>
            <person name="Thuy-Boun P.S."/>
        </authorList>
    </citation>
    <scope>NUCLEOTIDE SEQUENCE [LARGE SCALE GENOMIC DNA]</scope>
    <source>
        <strain evidence="1">F_SG_1</strain>
        <tissue evidence="1">Salivary glands</tissue>
    </source>
</reference>
<comment type="caution">
    <text evidence="1">The sequence shown here is derived from an EMBL/GenBank/DDBJ whole genome shotgun (WGS) entry which is preliminary data.</text>
</comment>
<name>A0AAQ4FEB9_AMBAM</name>
<dbReference type="AlphaFoldDB" id="A0AAQ4FEB9"/>
<sequence>MGSLSSARKGRRRDLELETAPCYQKLQSVLLYKAVKDISRGDSGSYGTHQQSQWNSSGFVQLFDVNHPNGSRRKDVKRSRTSVASKIMNLENKLGLQVETE</sequence>
<keyword evidence="2" id="KW-1185">Reference proteome</keyword>
<protein>
    <submittedName>
        <fullName evidence="1">Uncharacterized protein</fullName>
    </submittedName>
</protein>
<dbReference type="Proteomes" id="UP001321473">
    <property type="component" value="Unassembled WGS sequence"/>
</dbReference>
<proteinExistence type="predicted"/>
<gene>
    <name evidence="1" type="ORF">V5799_008095</name>
</gene>
<evidence type="ECO:0000313" key="2">
    <source>
        <dbReference type="Proteomes" id="UP001321473"/>
    </source>
</evidence>